<comment type="caution">
    <text evidence="13">The sequence shown here is derived from an EMBL/GenBank/DDBJ whole genome shotgun (WGS) entry which is preliminary data.</text>
</comment>
<keyword evidence="5" id="KW-0812">Transmembrane</keyword>
<evidence type="ECO:0000256" key="5">
    <source>
        <dbReference type="ARBA" id="ARBA00022692"/>
    </source>
</evidence>
<accession>A0A6A4J4Q1</accession>
<keyword evidence="11" id="KW-0472">Membrane</keyword>
<dbReference type="Proteomes" id="UP000466442">
    <property type="component" value="Linkage Group LG1"/>
</dbReference>
<dbReference type="InterPro" id="IPR004837">
    <property type="entry name" value="NaCa_Exmemb"/>
</dbReference>
<dbReference type="OrthoDB" id="418484at2759"/>
<dbReference type="InterPro" id="IPR003644">
    <property type="entry name" value="Calx_beta"/>
</dbReference>
<keyword evidence="14" id="KW-1185">Reference proteome</keyword>
<evidence type="ECO:0000256" key="8">
    <source>
        <dbReference type="ARBA" id="ARBA00022837"/>
    </source>
</evidence>
<dbReference type="Pfam" id="PF01699">
    <property type="entry name" value="Na_Ca_ex"/>
    <property type="match status" value="1"/>
</dbReference>
<evidence type="ECO:0000256" key="3">
    <source>
        <dbReference type="ARBA" id="ARBA00022449"/>
    </source>
</evidence>
<evidence type="ECO:0000313" key="14">
    <source>
        <dbReference type="Proteomes" id="UP000466442"/>
    </source>
</evidence>
<evidence type="ECO:0000256" key="10">
    <source>
        <dbReference type="ARBA" id="ARBA00023065"/>
    </source>
</evidence>
<dbReference type="Pfam" id="PF03160">
    <property type="entry name" value="Calx-beta"/>
    <property type="match status" value="2"/>
</dbReference>
<dbReference type="GO" id="GO:0007154">
    <property type="term" value="P:cell communication"/>
    <property type="evidence" value="ECO:0007669"/>
    <property type="project" value="InterPro"/>
</dbReference>
<organism evidence="13 14">
    <name type="scientific">Apolygus lucorum</name>
    <name type="common">Small green plant bug</name>
    <name type="synonym">Lygocoris lucorum</name>
    <dbReference type="NCBI Taxonomy" id="248454"/>
    <lineage>
        <taxon>Eukaryota</taxon>
        <taxon>Metazoa</taxon>
        <taxon>Ecdysozoa</taxon>
        <taxon>Arthropoda</taxon>
        <taxon>Hexapoda</taxon>
        <taxon>Insecta</taxon>
        <taxon>Pterygota</taxon>
        <taxon>Neoptera</taxon>
        <taxon>Paraneoptera</taxon>
        <taxon>Hemiptera</taxon>
        <taxon>Heteroptera</taxon>
        <taxon>Panheteroptera</taxon>
        <taxon>Cimicomorpha</taxon>
        <taxon>Miridae</taxon>
        <taxon>Mirini</taxon>
        <taxon>Apolygus</taxon>
    </lineage>
</organism>
<comment type="subcellular location">
    <subcellularLocation>
        <location evidence="1">Endomembrane system</location>
        <topology evidence="1">Multi-pass membrane protein</topology>
    </subcellularLocation>
</comment>
<dbReference type="GO" id="GO:0098794">
    <property type="term" value="C:postsynapse"/>
    <property type="evidence" value="ECO:0007669"/>
    <property type="project" value="TreeGrafter"/>
</dbReference>
<evidence type="ECO:0000259" key="12">
    <source>
        <dbReference type="SMART" id="SM00237"/>
    </source>
</evidence>
<keyword evidence="6" id="KW-0732">Signal</keyword>
<evidence type="ECO:0000256" key="11">
    <source>
        <dbReference type="ARBA" id="ARBA00023136"/>
    </source>
</evidence>
<dbReference type="Pfam" id="PF16494">
    <property type="entry name" value="Na_Ca_ex_C"/>
    <property type="match status" value="1"/>
</dbReference>
<gene>
    <name evidence="13" type="ORF">GE061_001434</name>
</gene>
<evidence type="ECO:0000256" key="1">
    <source>
        <dbReference type="ARBA" id="ARBA00004127"/>
    </source>
</evidence>
<dbReference type="GO" id="GO:0005432">
    <property type="term" value="F:calcium:sodium antiporter activity"/>
    <property type="evidence" value="ECO:0007669"/>
    <property type="project" value="TreeGrafter"/>
</dbReference>
<keyword evidence="9" id="KW-1133">Transmembrane helix</keyword>
<dbReference type="InterPro" id="IPR044880">
    <property type="entry name" value="NCX_ion-bd_dom_sf"/>
</dbReference>
<feature type="domain" description="Calx-beta" evidence="12">
    <location>
        <begin position="459"/>
        <end position="534"/>
    </location>
</feature>
<dbReference type="GO" id="GO:0012505">
    <property type="term" value="C:endomembrane system"/>
    <property type="evidence" value="ECO:0007669"/>
    <property type="project" value="UniProtKB-SubCell"/>
</dbReference>
<dbReference type="GO" id="GO:0030424">
    <property type="term" value="C:axon"/>
    <property type="evidence" value="ECO:0007669"/>
    <property type="project" value="TreeGrafter"/>
</dbReference>
<dbReference type="SUPFAM" id="SSF141072">
    <property type="entry name" value="CalX-like"/>
    <property type="match status" value="2"/>
</dbReference>
<dbReference type="PANTHER" id="PTHR11878">
    <property type="entry name" value="SODIUM/CALCIUM EXCHANGER"/>
    <property type="match status" value="1"/>
</dbReference>
<evidence type="ECO:0000256" key="9">
    <source>
        <dbReference type="ARBA" id="ARBA00022989"/>
    </source>
</evidence>
<keyword evidence="10" id="KW-0406">Ion transport</keyword>
<dbReference type="EMBL" id="WIXP02000001">
    <property type="protein sequence ID" value="KAF6217081.1"/>
    <property type="molecule type" value="Genomic_DNA"/>
</dbReference>
<keyword evidence="8" id="KW-0106">Calcium</keyword>
<dbReference type="InterPro" id="IPR038081">
    <property type="entry name" value="CalX-like_sf"/>
</dbReference>
<keyword evidence="7" id="KW-0677">Repeat</keyword>
<keyword evidence="4" id="KW-0109">Calcium transport</keyword>
<sequence>MSTTVVPVGLNESSSAASTAEDVHPVCVDGLVIPAWRPVDDLVFNDRFLRGTVYFFSLLYLFIGVSIISDRFMQAIEVITSQEKKVQIKSKGEKKTVLVRVWNETVANLTLMALGSSAPEIMLSIIEIYAKNFQAGELGPGTIVGSAAYNLFVIIAICVYVIPPGEVRKIKQINVFFVTATWSVFAYIWLYMILSVISVGVVEVWEGILTFLFFPMTVLTAYLTDKKVPIYKLPLKLFKCKSHSAVGAAENVDIEMSRDEYDDFEEMLEHARQQSASLLKELRREYPDKTMAELKAIAQEKIEASGPKSRAFYRIQATRSITGGSIIQKHKEMIDDVADVVQIVDDSTFVKFDETEVTVLENVGTLVVKVVVDGPGVAVPLMVDYQSEDGTATAGSDYMAVSGTLVFKPGTREQMFKVKIIDDEIFEEDEHFYIRLSNARTSGKDAAKAGPVDIVDGLLKINILDDDHGGIFGFGEDVVDVAESVGTYEVVVERKTGARGVVRLPWNTRDGTARAGKDYVEASGILVFEDNEAR</sequence>
<dbReference type="InterPro" id="IPR032452">
    <property type="entry name" value="Na_Ca_Ex_C-exten"/>
</dbReference>
<dbReference type="InterPro" id="IPR051171">
    <property type="entry name" value="CaCA"/>
</dbReference>
<dbReference type="Gene3D" id="2.60.40.2030">
    <property type="match status" value="2"/>
</dbReference>
<dbReference type="SMART" id="SM00237">
    <property type="entry name" value="Calx_beta"/>
    <property type="match status" value="2"/>
</dbReference>
<dbReference type="PANTHER" id="PTHR11878:SF65">
    <property type="entry name" value="NA_CA-EXCHANGE PROTEIN, ISOFORM G"/>
    <property type="match status" value="1"/>
</dbReference>
<dbReference type="AlphaFoldDB" id="A0A6A4J4Q1"/>
<name>A0A6A4J4Q1_APOLU</name>
<evidence type="ECO:0000256" key="2">
    <source>
        <dbReference type="ARBA" id="ARBA00022448"/>
    </source>
</evidence>
<evidence type="ECO:0000256" key="7">
    <source>
        <dbReference type="ARBA" id="ARBA00022737"/>
    </source>
</evidence>
<evidence type="ECO:0000256" key="4">
    <source>
        <dbReference type="ARBA" id="ARBA00022568"/>
    </source>
</evidence>
<keyword evidence="2" id="KW-0813">Transport</keyword>
<reference evidence="13" key="1">
    <citation type="journal article" date="2021" name="Mol. Ecol. Resour.">
        <title>Apolygus lucorum genome provides insights into omnivorousness and mesophyll feeding.</title>
        <authorList>
            <person name="Liu Y."/>
            <person name="Liu H."/>
            <person name="Wang H."/>
            <person name="Huang T."/>
            <person name="Liu B."/>
            <person name="Yang B."/>
            <person name="Yin L."/>
            <person name="Li B."/>
            <person name="Zhang Y."/>
            <person name="Zhang S."/>
            <person name="Jiang F."/>
            <person name="Zhang X."/>
            <person name="Ren Y."/>
            <person name="Wang B."/>
            <person name="Wang S."/>
            <person name="Lu Y."/>
            <person name="Wu K."/>
            <person name="Fan W."/>
            <person name="Wang G."/>
        </authorList>
    </citation>
    <scope>NUCLEOTIDE SEQUENCE</scope>
    <source>
        <strain evidence="13">12Hb</strain>
    </source>
</reference>
<feature type="domain" description="Calx-beta" evidence="12">
    <location>
        <begin position="338"/>
        <end position="437"/>
    </location>
</feature>
<dbReference type="GO" id="GO:0098703">
    <property type="term" value="P:calcium ion import across plasma membrane"/>
    <property type="evidence" value="ECO:0007669"/>
    <property type="project" value="TreeGrafter"/>
</dbReference>
<dbReference type="Gene3D" id="1.20.1420.30">
    <property type="entry name" value="NCX, central ion-binding region"/>
    <property type="match status" value="1"/>
</dbReference>
<protein>
    <recommendedName>
        <fullName evidence="12">Calx-beta domain-containing protein</fullName>
    </recommendedName>
</protein>
<evidence type="ECO:0000256" key="6">
    <source>
        <dbReference type="ARBA" id="ARBA00022729"/>
    </source>
</evidence>
<keyword evidence="3" id="KW-0050">Antiport</keyword>
<proteinExistence type="predicted"/>
<evidence type="ECO:0000313" key="13">
    <source>
        <dbReference type="EMBL" id="KAF6217081.1"/>
    </source>
</evidence>
<dbReference type="GO" id="GO:0042383">
    <property type="term" value="C:sarcolemma"/>
    <property type="evidence" value="ECO:0007669"/>
    <property type="project" value="TreeGrafter"/>
</dbReference>